<comment type="caution">
    <text evidence="1">The sequence shown here is derived from an EMBL/GenBank/DDBJ whole genome shotgun (WGS) entry which is preliminary data.</text>
</comment>
<gene>
    <name evidence="1" type="ORF">BFC18_10805</name>
</gene>
<evidence type="ECO:0008006" key="3">
    <source>
        <dbReference type="Google" id="ProtNLM"/>
    </source>
</evidence>
<reference evidence="1 2" key="1">
    <citation type="submission" date="2016-08" db="EMBL/GenBank/DDBJ databases">
        <authorList>
            <person name="Seilhamer J.J."/>
        </authorList>
    </citation>
    <scope>NUCLEOTIDE SEQUENCE [LARGE SCALE GENOMIC DNA]</scope>
    <source>
        <strain evidence="1 2">KCTC 42603</strain>
    </source>
</reference>
<dbReference type="EMBL" id="MDHN01000021">
    <property type="protein sequence ID" value="OFC70924.1"/>
    <property type="molecule type" value="Genomic_DNA"/>
</dbReference>
<protein>
    <recommendedName>
        <fullName evidence="3">Transposase</fullName>
    </recommendedName>
</protein>
<sequence>MSWSDTESQKSKFNNDALFSLDGFIAAKQGHMPHASKRFHKNLFLTALFIQIINDIDDINTL</sequence>
<name>A0A1E7ZBU9_9ALTE</name>
<keyword evidence="2" id="KW-1185">Reference proteome</keyword>
<organism evidence="1 2">
    <name type="scientific">Alteromonas confluentis</name>
    <dbReference type="NCBI Taxonomy" id="1656094"/>
    <lineage>
        <taxon>Bacteria</taxon>
        <taxon>Pseudomonadati</taxon>
        <taxon>Pseudomonadota</taxon>
        <taxon>Gammaproteobacteria</taxon>
        <taxon>Alteromonadales</taxon>
        <taxon>Alteromonadaceae</taxon>
        <taxon>Alteromonas/Salinimonas group</taxon>
        <taxon>Alteromonas</taxon>
    </lineage>
</organism>
<evidence type="ECO:0000313" key="2">
    <source>
        <dbReference type="Proteomes" id="UP000175691"/>
    </source>
</evidence>
<proteinExistence type="predicted"/>
<accession>A0A1E7ZBU9</accession>
<dbReference type="Proteomes" id="UP000175691">
    <property type="component" value="Unassembled WGS sequence"/>
</dbReference>
<evidence type="ECO:0000313" key="1">
    <source>
        <dbReference type="EMBL" id="OFC70924.1"/>
    </source>
</evidence>
<dbReference type="AlphaFoldDB" id="A0A1E7ZBU9"/>
<dbReference type="STRING" id="1656094.BFC18_10805"/>